<protein>
    <submittedName>
        <fullName evidence="5">4Fe-4S ferredoxin iron-sulfur binding domain protein</fullName>
    </submittedName>
</protein>
<proteinExistence type="predicted"/>
<dbReference type="GO" id="GO:0046872">
    <property type="term" value="F:metal ion binding"/>
    <property type="evidence" value="ECO:0007669"/>
    <property type="project" value="UniProtKB-KW"/>
</dbReference>
<dbReference type="GO" id="GO:0051536">
    <property type="term" value="F:iron-sulfur cluster binding"/>
    <property type="evidence" value="ECO:0007669"/>
    <property type="project" value="UniProtKB-KW"/>
</dbReference>
<dbReference type="PROSITE" id="PS00198">
    <property type="entry name" value="4FE4S_FER_1"/>
    <property type="match status" value="1"/>
</dbReference>
<organism evidence="5 6">
    <name type="scientific">Desulfurivibrio alkaliphilus (strain DSM 19089 / UNIQEM U267 / AHT2)</name>
    <dbReference type="NCBI Taxonomy" id="589865"/>
    <lineage>
        <taxon>Bacteria</taxon>
        <taxon>Pseudomonadati</taxon>
        <taxon>Thermodesulfobacteriota</taxon>
        <taxon>Desulfobulbia</taxon>
        <taxon>Desulfobulbales</taxon>
        <taxon>Desulfobulbaceae</taxon>
        <taxon>Desulfurivibrio</taxon>
    </lineage>
</organism>
<dbReference type="Proteomes" id="UP000001508">
    <property type="component" value="Chromosome"/>
</dbReference>
<keyword evidence="3" id="KW-0411">Iron-sulfur</keyword>
<reference evidence="6" key="1">
    <citation type="submission" date="2010-02" db="EMBL/GenBank/DDBJ databases">
        <title>Complete sequence of Desulfurivibrio alkaliphilus AHT2.</title>
        <authorList>
            <consortium name="US DOE Joint Genome Institute"/>
            <person name="Pitluck S."/>
            <person name="Chertkov O."/>
            <person name="Detter J.C."/>
            <person name="Han C."/>
            <person name="Tapia R."/>
            <person name="Larimer F."/>
            <person name="Land M."/>
            <person name="Hauser L."/>
            <person name="Kyrpides N."/>
            <person name="Mikhailova N."/>
            <person name="Sorokin D.Y."/>
            <person name="Muyzer G."/>
            <person name="Woyke T."/>
        </authorList>
    </citation>
    <scope>NUCLEOTIDE SEQUENCE [LARGE SCALE GENOMIC DNA]</scope>
    <source>
        <strain evidence="6">DSM 19089 / UNIQEM U267 / AHT2</strain>
    </source>
</reference>
<dbReference type="HOGENOM" id="CLU_139698_6_4_7"/>
<dbReference type="KEGG" id="dak:DaAHT2_2287"/>
<dbReference type="SUPFAM" id="SSF54862">
    <property type="entry name" value="4Fe-4S ferredoxins"/>
    <property type="match status" value="1"/>
</dbReference>
<dbReference type="InParanoid" id="D6Z6W5"/>
<dbReference type="EMBL" id="CP001940">
    <property type="protein sequence ID" value="ADH86952.1"/>
    <property type="molecule type" value="Genomic_DNA"/>
</dbReference>
<dbReference type="InterPro" id="IPR017900">
    <property type="entry name" value="4Fe4S_Fe_S_CS"/>
</dbReference>
<dbReference type="Gene3D" id="3.30.70.20">
    <property type="match status" value="1"/>
</dbReference>
<dbReference type="AlphaFoldDB" id="D6Z6W5"/>
<evidence type="ECO:0000256" key="3">
    <source>
        <dbReference type="ARBA" id="ARBA00023014"/>
    </source>
</evidence>
<dbReference type="Pfam" id="PF13459">
    <property type="entry name" value="Fer4_15"/>
    <property type="match status" value="1"/>
</dbReference>
<gene>
    <name evidence="5" type="ordered locus">DaAHT2_2287</name>
</gene>
<dbReference type="RefSeq" id="WP_013164466.1">
    <property type="nucleotide sequence ID" value="NC_014216.1"/>
</dbReference>
<dbReference type="STRING" id="589865.DaAHT2_2287"/>
<feature type="domain" description="4Fe-4S ferredoxin-type" evidence="4">
    <location>
        <begin position="7"/>
        <end position="35"/>
    </location>
</feature>
<accession>D6Z6W5</accession>
<dbReference type="PROSITE" id="PS51379">
    <property type="entry name" value="4FE4S_FER_2"/>
    <property type="match status" value="1"/>
</dbReference>
<keyword evidence="6" id="KW-1185">Reference proteome</keyword>
<evidence type="ECO:0000256" key="1">
    <source>
        <dbReference type="ARBA" id="ARBA00022723"/>
    </source>
</evidence>
<dbReference type="InterPro" id="IPR017896">
    <property type="entry name" value="4Fe4S_Fe-S-bd"/>
</dbReference>
<evidence type="ECO:0000259" key="4">
    <source>
        <dbReference type="PROSITE" id="PS51379"/>
    </source>
</evidence>
<dbReference type="eggNOG" id="COG1141">
    <property type="taxonomic scope" value="Bacteria"/>
</dbReference>
<evidence type="ECO:0000256" key="2">
    <source>
        <dbReference type="ARBA" id="ARBA00023004"/>
    </source>
</evidence>
<evidence type="ECO:0000313" key="6">
    <source>
        <dbReference type="Proteomes" id="UP000001508"/>
    </source>
</evidence>
<name>D6Z6W5_DESAT</name>
<evidence type="ECO:0000313" key="5">
    <source>
        <dbReference type="EMBL" id="ADH86952.1"/>
    </source>
</evidence>
<dbReference type="OrthoDB" id="9803319at2"/>
<keyword evidence="2" id="KW-0408">Iron</keyword>
<sequence length="70" mass="7601">MLAAKPVKVLLDTYECNGCGGCAELCPDIFRMDETGDKARLLVADCLPLTPELAEVVKLCAQQCIVLERC</sequence>
<keyword evidence="1" id="KW-0479">Metal-binding</keyword>